<comment type="catalytic activity">
    <reaction evidence="6">
        <text>feruloyl-polysaccharide + H2O = ferulate + polysaccharide.</text>
        <dbReference type="EC" id="3.1.1.73"/>
    </reaction>
</comment>
<keyword evidence="9" id="KW-1185">Reference proteome</keyword>
<evidence type="ECO:0000256" key="7">
    <source>
        <dbReference type="RuleBase" id="RU361238"/>
    </source>
</evidence>
<dbReference type="EC" id="3.1.1.-" evidence="7"/>
<dbReference type="GO" id="GO:0030600">
    <property type="term" value="F:feruloyl esterase activity"/>
    <property type="evidence" value="ECO:0007669"/>
    <property type="project" value="UniProtKB-EC"/>
</dbReference>
<keyword evidence="1" id="KW-0719">Serine esterase</keyword>
<evidence type="ECO:0000256" key="5">
    <source>
        <dbReference type="ARBA" id="ARBA00023157"/>
    </source>
</evidence>
<dbReference type="GO" id="GO:0045493">
    <property type="term" value="P:xylan catabolic process"/>
    <property type="evidence" value="ECO:0007669"/>
    <property type="project" value="UniProtKB-KW"/>
</dbReference>
<evidence type="ECO:0000256" key="2">
    <source>
        <dbReference type="ARBA" id="ARBA00022651"/>
    </source>
</evidence>
<gene>
    <name evidence="8" type="primary">faeB-1_2</name>
    <name evidence="8" type="ORF">LTR09_009715</name>
</gene>
<sequence length="110" mass="12211">MGLAPSELDDFYRFFRISGMDHCSGGVGAWHVGQTTAGATSEDAQDNVLLTMVAWVEEGEAPETVTGTKFVNDTVSLGVDFVRDHCRYPYRKKCVDLDNYKKPSAWKCVI</sequence>
<evidence type="ECO:0000256" key="3">
    <source>
        <dbReference type="ARBA" id="ARBA00022729"/>
    </source>
</evidence>
<dbReference type="Proteomes" id="UP001271007">
    <property type="component" value="Unassembled WGS sequence"/>
</dbReference>
<keyword evidence="2" id="KW-0119">Carbohydrate metabolism</keyword>
<dbReference type="PANTHER" id="PTHR33938:SF15">
    <property type="entry name" value="FERULOYL ESTERASE B-RELATED"/>
    <property type="match status" value="1"/>
</dbReference>
<name>A0AAJ0D8P4_9PEZI</name>
<dbReference type="EMBL" id="JAWDJX010000043">
    <property type="protein sequence ID" value="KAK3049061.1"/>
    <property type="molecule type" value="Genomic_DNA"/>
</dbReference>
<evidence type="ECO:0000256" key="4">
    <source>
        <dbReference type="ARBA" id="ARBA00022801"/>
    </source>
</evidence>
<comment type="caution">
    <text evidence="8">The sequence shown here is derived from an EMBL/GenBank/DDBJ whole genome shotgun (WGS) entry which is preliminary data.</text>
</comment>
<dbReference type="AlphaFoldDB" id="A0AAJ0D8P4"/>
<comment type="similarity">
    <text evidence="7">Belongs to the tannase family.</text>
</comment>
<keyword evidence="5" id="KW-1015">Disulfide bond</keyword>
<organism evidence="8 9">
    <name type="scientific">Extremus antarcticus</name>
    <dbReference type="NCBI Taxonomy" id="702011"/>
    <lineage>
        <taxon>Eukaryota</taxon>
        <taxon>Fungi</taxon>
        <taxon>Dikarya</taxon>
        <taxon>Ascomycota</taxon>
        <taxon>Pezizomycotina</taxon>
        <taxon>Dothideomycetes</taxon>
        <taxon>Dothideomycetidae</taxon>
        <taxon>Mycosphaerellales</taxon>
        <taxon>Extremaceae</taxon>
        <taxon>Extremus</taxon>
    </lineage>
</organism>
<proteinExistence type="inferred from homology"/>
<evidence type="ECO:0000256" key="6">
    <source>
        <dbReference type="ARBA" id="ARBA00034075"/>
    </source>
</evidence>
<keyword evidence="4 7" id="KW-0378">Hydrolase</keyword>
<accession>A0AAJ0D8P4</accession>
<dbReference type="PANTHER" id="PTHR33938">
    <property type="entry name" value="FERULOYL ESTERASE B-RELATED"/>
    <property type="match status" value="1"/>
</dbReference>
<evidence type="ECO:0000256" key="1">
    <source>
        <dbReference type="ARBA" id="ARBA00022487"/>
    </source>
</evidence>
<reference evidence="8" key="1">
    <citation type="submission" date="2023-04" db="EMBL/GenBank/DDBJ databases">
        <title>Black Yeasts Isolated from many extreme environments.</title>
        <authorList>
            <person name="Coleine C."/>
            <person name="Stajich J.E."/>
            <person name="Selbmann L."/>
        </authorList>
    </citation>
    <scope>NUCLEOTIDE SEQUENCE</scope>
    <source>
        <strain evidence="8">CCFEE 5312</strain>
    </source>
</reference>
<evidence type="ECO:0000313" key="8">
    <source>
        <dbReference type="EMBL" id="KAK3049061.1"/>
    </source>
</evidence>
<keyword evidence="3" id="KW-0732">Signal</keyword>
<protein>
    <recommendedName>
        <fullName evidence="7">Carboxylic ester hydrolase</fullName>
        <ecNumber evidence="7">3.1.1.-</ecNumber>
    </recommendedName>
</protein>
<keyword evidence="2" id="KW-0624">Polysaccharide degradation</keyword>
<keyword evidence="2" id="KW-0858">Xylan degradation</keyword>
<dbReference type="InterPro" id="IPR011118">
    <property type="entry name" value="Tannase/feruloyl_esterase"/>
</dbReference>
<evidence type="ECO:0000313" key="9">
    <source>
        <dbReference type="Proteomes" id="UP001271007"/>
    </source>
</evidence>
<dbReference type="Pfam" id="PF07519">
    <property type="entry name" value="Tannase"/>
    <property type="match status" value="1"/>
</dbReference>